<gene>
    <name evidence="7" type="ORF">ACI2L5_33840</name>
</gene>
<dbReference type="Pfam" id="PF00753">
    <property type="entry name" value="Lactamase_B"/>
    <property type="match status" value="1"/>
</dbReference>
<keyword evidence="8" id="KW-1185">Reference proteome</keyword>
<dbReference type="EMBL" id="JBJDQH010000012">
    <property type="protein sequence ID" value="MFK4269881.1"/>
    <property type="molecule type" value="Genomic_DNA"/>
</dbReference>
<evidence type="ECO:0000313" key="7">
    <source>
        <dbReference type="EMBL" id="MFK4269881.1"/>
    </source>
</evidence>
<evidence type="ECO:0000256" key="5">
    <source>
        <dbReference type="SAM" id="MobiDB-lite"/>
    </source>
</evidence>
<dbReference type="SMART" id="SM00849">
    <property type="entry name" value="Lactamase_B"/>
    <property type="match status" value="1"/>
</dbReference>
<dbReference type="PANTHER" id="PTHR42978">
    <property type="entry name" value="QUORUM-QUENCHING LACTONASE YTNP-RELATED-RELATED"/>
    <property type="match status" value="1"/>
</dbReference>
<dbReference type="CDD" id="cd16277">
    <property type="entry name" value="metallo-hydrolase-like_MBL-fold"/>
    <property type="match status" value="1"/>
</dbReference>
<evidence type="ECO:0000256" key="3">
    <source>
        <dbReference type="ARBA" id="ARBA00022801"/>
    </source>
</evidence>
<dbReference type="InterPro" id="IPR036866">
    <property type="entry name" value="RibonucZ/Hydroxyglut_hydro"/>
</dbReference>
<evidence type="ECO:0000256" key="4">
    <source>
        <dbReference type="ARBA" id="ARBA00022833"/>
    </source>
</evidence>
<evidence type="ECO:0000313" key="8">
    <source>
        <dbReference type="Proteomes" id="UP001620295"/>
    </source>
</evidence>
<dbReference type="InterPro" id="IPR051013">
    <property type="entry name" value="MBL_superfamily_lactonases"/>
</dbReference>
<feature type="region of interest" description="Disordered" evidence="5">
    <location>
        <begin position="279"/>
        <end position="306"/>
    </location>
</feature>
<dbReference type="InterPro" id="IPR001279">
    <property type="entry name" value="Metallo-B-lactamas"/>
</dbReference>
<accession>A0ABW8LVC9</accession>
<dbReference type="RefSeq" id="WP_404747821.1">
    <property type="nucleotide sequence ID" value="NZ_JBJDQH010000012.1"/>
</dbReference>
<protein>
    <submittedName>
        <fullName evidence="7">MBL fold metallo-hydrolase</fullName>
    </submittedName>
</protein>
<feature type="domain" description="Metallo-beta-lactamase" evidence="6">
    <location>
        <begin position="64"/>
        <end position="275"/>
    </location>
</feature>
<comment type="similarity">
    <text evidence="1">Belongs to the metallo-beta-lactamase superfamily.</text>
</comment>
<evidence type="ECO:0000256" key="2">
    <source>
        <dbReference type="ARBA" id="ARBA00022723"/>
    </source>
</evidence>
<organism evidence="7 8">
    <name type="scientific">Streptomyces milbemycinicus</name>
    <dbReference type="NCBI Taxonomy" id="476552"/>
    <lineage>
        <taxon>Bacteria</taxon>
        <taxon>Bacillati</taxon>
        <taxon>Actinomycetota</taxon>
        <taxon>Actinomycetes</taxon>
        <taxon>Kitasatosporales</taxon>
        <taxon>Streptomycetaceae</taxon>
        <taxon>Streptomyces</taxon>
    </lineage>
</organism>
<name>A0ABW8LVC9_9ACTN</name>
<keyword evidence="4" id="KW-0862">Zinc</keyword>
<proteinExistence type="inferred from homology"/>
<dbReference type="Gene3D" id="3.60.15.10">
    <property type="entry name" value="Ribonuclease Z/Hydroxyacylglutathione hydrolase-like"/>
    <property type="match status" value="1"/>
</dbReference>
<sequence>MNAATPAQGHPVWSLGGTVVRRIDEIVLPPQTGPWLLPEATSAVIDEAAWLRPDFADAGTLLLASHTFAVEAGGLRILVDTGIGNGKARANPAWNGLDADYLQRLTDAGFPPDSVDLVITTHLHTDHVGWNTHLVDGDWKPTFRHARYLTGHTEWDYWATAEMDEARRQMFRDSVDPVRDSGQYDPLDVPDQGREVADGVRLVPAPGHTPGQVVVEVRGTDRTALITGDSIHHPVQLSHPHLTSRVDTDAQQAVRTRTHLLTTLADTDTLLLGTHFPQPTAGTVRSDGGRFRLSPEPGTEIPPTAA</sequence>
<evidence type="ECO:0000256" key="1">
    <source>
        <dbReference type="ARBA" id="ARBA00007749"/>
    </source>
</evidence>
<dbReference type="PANTHER" id="PTHR42978:SF6">
    <property type="entry name" value="QUORUM-QUENCHING LACTONASE YTNP-RELATED"/>
    <property type="match status" value="1"/>
</dbReference>
<dbReference type="Proteomes" id="UP001620295">
    <property type="component" value="Unassembled WGS sequence"/>
</dbReference>
<dbReference type="SUPFAM" id="SSF56281">
    <property type="entry name" value="Metallo-hydrolase/oxidoreductase"/>
    <property type="match status" value="1"/>
</dbReference>
<reference evidence="7 8" key="1">
    <citation type="submission" date="2024-11" db="EMBL/GenBank/DDBJ databases">
        <title>The Natural Products Discovery Center: Release of the First 8490 Sequenced Strains for Exploring Actinobacteria Biosynthetic Diversity.</title>
        <authorList>
            <person name="Kalkreuter E."/>
            <person name="Kautsar S.A."/>
            <person name="Yang D."/>
            <person name="Bader C.D."/>
            <person name="Teijaro C.N."/>
            <person name="Fluegel L."/>
            <person name="Davis C.M."/>
            <person name="Simpson J.R."/>
            <person name="Lauterbach L."/>
            <person name="Steele A.D."/>
            <person name="Gui C."/>
            <person name="Meng S."/>
            <person name="Li G."/>
            <person name="Viehrig K."/>
            <person name="Ye F."/>
            <person name="Su P."/>
            <person name="Kiefer A.F."/>
            <person name="Nichols A."/>
            <person name="Cepeda A.J."/>
            <person name="Yan W."/>
            <person name="Fan B."/>
            <person name="Jiang Y."/>
            <person name="Adhikari A."/>
            <person name="Zheng C.-J."/>
            <person name="Schuster L."/>
            <person name="Cowan T.M."/>
            <person name="Smanski M.J."/>
            <person name="Chevrette M.G."/>
            <person name="De Carvalho L.P.S."/>
            <person name="Shen B."/>
        </authorList>
    </citation>
    <scope>NUCLEOTIDE SEQUENCE [LARGE SCALE GENOMIC DNA]</scope>
    <source>
        <strain evidence="7 8">NPDC020863</strain>
    </source>
</reference>
<keyword evidence="3" id="KW-0378">Hydrolase</keyword>
<evidence type="ECO:0000259" key="6">
    <source>
        <dbReference type="SMART" id="SM00849"/>
    </source>
</evidence>
<keyword evidence="2" id="KW-0479">Metal-binding</keyword>
<comment type="caution">
    <text evidence="7">The sequence shown here is derived from an EMBL/GenBank/DDBJ whole genome shotgun (WGS) entry which is preliminary data.</text>
</comment>